<name>A0ABM6JPT2_9GAMM</name>
<proteinExistence type="predicted"/>
<dbReference type="Gene3D" id="3.20.160.10">
    <property type="entry name" value="vpa0580 domain like"/>
    <property type="match status" value="1"/>
</dbReference>
<evidence type="ECO:0000313" key="2">
    <source>
        <dbReference type="Proteomes" id="UP000191820"/>
    </source>
</evidence>
<dbReference type="Pfam" id="PF08888">
    <property type="entry name" value="HopJ"/>
    <property type="match status" value="1"/>
</dbReference>
<dbReference type="EMBL" id="CP020472">
    <property type="protein sequence ID" value="ARD23534.1"/>
    <property type="molecule type" value="Genomic_DNA"/>
</dbReference>
<dbReference type="RefSeq" id="WP_080916487.1">
    <property type="nucleotide sequence ID" value="NZ_CP020472.1"/>
</dbReference>
<dbReference type="Proteomes" id="UP000191820">
    <property type="component" value="Chromosome"/>
</dbReference>
<keyword evidence="2" id="KW-1185">Reference proteome</keyword>
<accession>A0ABM6JPT2</accession>
<evidence type="ECO:0000313" key="1">
    <source>
        <dbReference type="EMBL" id="ARD23534.1"/>
    </source>
</evidence>
<dbReference type="InterPro" id="IPR014984">
    <property type="entry name" value="HopJ"/>
</dbReference>
<protein>
    <recommendedName>
        <fullName evidence="3">HopJ type III effector protein</fullName>
    </recommendedName>
</protein>
<dbReference type="InterPro" id="IPR038604">
    <property type="entry name" value="HopJ_sf"/>
</dbReference>
<organism evidence="1 2">
    <name type="scientific">Shewanella japonica</name>
    <dbReference type="NCBI Taxonomy" id="93973"/>
    <lineage>
        <taxon>Bacteria</taxon>
        <taxon>Pseudomonadati</taxon>
        <taxon>Pseudomonadota</taxon>
        <taxon>Gammaproteobacteria</taxon>
        <taxon>Alteromonadales</taxon>
        <taxon>Shewanellaceae</taxon>
        <taxon>Shewanella</taxon>
    </lineage>
</organism>
<reference evidence="1 2" key="1">
    <citation type="submission" date="2017-03" db="EMBL/GenBank/DDBJ databases">
        <title>Genome sequencing of Shewanella japonica KCTC 22435.</title>
        <authorList>
            <person name="Kim K.M."/>
        </authorList>
    </citation>
    <scope>NUCLEOTIDE SEQUENCE [LARGE SCALE GENOMIC DNA]</scope>
    <source>
        <strain evidence="1 2">KCTC 22435</strain>
    </source>
</reference>
<evidence type="ECO:0008006" key="3">
    <source>
        <dbReference type="Google" id="ProtNLM"/>
    </source>
</evidence>
<sequence>MHQAELVRFISGIDRQEERRFEDTMAIIDMYYEFTPTAFTNGQQQNSAEQNLGSCKVFSFAMRHQLSESQTLKLFGQYYQDVLATPQGADHQNIRQFMQHGWAGIRFTGTPLLLKS</sequence>
<gene>
    <name evidence="1" type="ORF">SJ2017_3274</name>
</gene>